<feature type="transmembrane region" description="Helical" evidence="1">
    <location>
        <begin position="38"/>
        <end position="58"/>
    </location>
</feature>
<protein>
    <recommendedName>
        <fullName evidence="4">PH domain-containing protein</fullName>
    </recommendedName>
</protein>
<feature type="transmembrane region" description="Helical" evidence="1">
    <location>
        <begin position="162"/>
        <end position="183"/>
    </location>
</feature>
<dbReference type="PROSITE" id="PS51257">
    <property type="entry name" value="PROKAR_LIPOPROTEIN"/>
    <property type="match status" value="1"/>
</dbReference>
<evidence type="ECO:0000313" key="2">
    <source>
        <dbReference type="EMBL" id="MFC4911746.1"/>
    </source>
</evidence>
<evidence type="ECO:0000313" key="3">
    <source>
        <dbReference type="Proteomes" id="UP001595872"/>
    </source>
</evidence>
<keyword evidence="1" id="KW-1133">Transmembrane helix</keyword>
<proteinExistence type="predicted"/>
<sequence length="184" mass="20492">MKMKPVRRVLYCWGPVTFGSGLWLGCWFGLLVEGSTPGAWALVLVVTASLTAIWSVGWGNAVRYNDTHVSVTNVLITRRVAWQDVVRVRVGKGEGLVIWIRDGRELHSIQYGKSLLGDICGYRTFQRPREILDAAHKKALSQHLGERTNPVRVETTLWWRPPLVTAVVIAASFAFALLLSPAVN</sequence>
<feature type="transmembrane region" description="Helical" evidence="1">
    <location>
        <begin position="12"/>
        <end position="32"/>
    </location>
</feature>
<dbReference type="EMBL" id="JBHSIT010000010">
    <property type="protein sequence ID" value="MFC4911746.1"/>
    <property type="molecule type" value="Genomic_DNA"/>
</dbReference>
<evidence type="ECO:0008006" key="4">
    <source>
        <dbReference type="Google" id="ProtNLM"/>
    </source>
</evidence>
<dbReference type="RefSeq" id="WP_378260972.1">
    <property type="nucleotide sequence ID" value="NZ_JBHSIT010000010.1"/>
</dbReference>
<gene>
    <name evidence="2" type="ORF">ACFPCY_30885</name>
</gene>
<keyword evidence="3" id="KW-1185">Reference proteome</keyword>
<evidence type="ECO:0000256" key="1">
    <source>
        <dbReference type="SAM" id="Phobius"/>
    </source>
</evidence>
<organism evidence="2 3">
    <name type="scientific">Actinomadura gamaensis</name>
    <dbReference type="NCBI Taxonomy" id="1763541"/>
    <lineage>
        <taxon>Bacteria</taxon>
        <taxon>Bacillati</taxon>
        <taxon>Actinomycetota</taxon>
        <taxon>Actinomycetes</taxon>
        <taxon>Streptosporangiales</taxon>
        <taxon>Thermomonosporaceae</taxon>
        <taxon>Actinomadura</taxon>
    </lineage>
</organism>
<keyword evidence="1" id="KW-0472">Membrane</keyword>
<name>A0ABV9U5R0_9ACTN</name>
<comment type="caution">
    <text evidence="2">The sequence shown here is derived from an EMBL/GenBank/DDBJ whole genome shotgun (WGS) entry which is preliminary data.</text>
</comment>
<dbReference type="Proteomes" id="UP001595872">
    <property type="component" value="Unassembled WGS sequence"/>
</dbReference>
<keyword evidence="1" id="KW-0812">Transmembrane</keyword>
<accession>A0ABV9U5R0</accession>
<reference evidence="3" key="1">
    <citation type="journal article" date="2019" name="Int. J. Syst. Evol. Microbiol.">
        <title>The Global Catalogue of Microorganisms (GCM) 10K type strain sequencing project: providing services to taxonomists for standard genome sequencing and annotation.</title>
        <authorList>
            <consortium name="The Broad Institute Genomics Platform"/>
            <consortium name="The Broad Institute Genome Sequencing Center for Infectious Disease"/>
            <person name="Wu L."/>
            <person name="Ma J."/>
        </authorList>
    </citation>
    <scope>NUCLEOTIDE SEQUENCE [LARGE SCALE GENOMIC DNA]</scope>
    <source>
        <strain evidence="3">KLKA75</strain>
    </source>
</reference>